<dbReference type="Pfam" id="PF14534">
    <property type="entry name" value="DUF4440"/>
    <property type="match status" value="1"/>
</dbReference>
<accession>A0ABT0EXT4</accession>
<evidence type="ECO:0000313" key="2">
    <source>
        <dbReference type="EMBL" id="MCK1790568.1"/>
    </source>
</evidence>
<reference evidence="2 3" key="1">
    <citation type="submission" date="2022-02" db="EMBL/GenBank/DDBJ databases">
        <title>Comparative genomics of the first Antarctic Pseudomonas spp. capable of biotransforming 2,4,6-Trinitrotoluene.</title>
        <authorList>
            <person name="Cabrera M.A."/>
            <person name="Marquez S.L."/>
            <person name="Perez-Donoso J.M."/>
        </authorList>
    </citation>
    <scope>NUCLEOTIDE SEQUENCE [LARGE SCALE GENOMIC DNA]</scope>
    <source>
        <strain evidence="2 3">TNT19</strain>
    </source>
</reference>
<dbReference type="Proteomes" id="UP001299876">
    <property type="component" value="Unassembled WGS sequence"/>
</dbReference>
<dbReference type="Gene3D" id="3.10.450.50">
    <property type="match status" value="1"/>
</dbReference>
<dbReference type="EMBL" id="JAKNRW010000006">
    <property type="protein sequence ID" value="MCK1790568.1"/>
    <property type="molecule type" value="Genomic_DNA"/>
</dbReference>
<sequence>MLLVVFLWERACSRWSQGTTFIEKTSVIVEVHHEQGIDMDLSQTLLELEQRLLTAATRGDAREISRFIADDFTEFGASGGGWCKADVAEHLPDQAFIQRTISEFAVKPLSADTALVIYRCHTDINTSLRSSIWRYRDGRWQMVFHQGTFVL</sequence>
<organism evidence="2 3">
    <name type="scientific">Pseudomonas violetae</name>
    <dbReference type="NCBI Taxonomy" id="2915813"/>
    <lineage>
        <taxon>Bacteria</taxon>
        <taxon>Pseudomonadati</taxon>
        <taxon>Pseudomonadota</taxon>
        <taxon>Gammaproteobacteria</taxon>
        <taxon>Pseudomonadales</taxon>
        <taxon>Pseudomonadaceae</taxon>
        <taxon>Pseudomonas</taxon>
    </lineage>
</organism>
<evidence type="ECO:0000259" key="1">
    <source>
        <dbReference type="Pfam" id="PF14534"/>
    </source>
</evidence>
<protein>
    <submittedName>
        <fullName evidence="2">Nuclear transport factor 2 family protein</fullName>
    </submittedName>
</protein>
<feature type="domain" description="DUF4440" evidence="1">
    <location>
        <begin position="45"/>
        <end position="142"/>
    </location>
</feature>
<proteinExistence type="predicted"/>
<dbReference type="RefSeq" id="WP_247290597.1">
    <property type="nucleotide sequence ID" value="NZ_JAKNRW010000006.1"/>
</dbReference>
<keyword evidence="3" id="KW-1185">Reference proteome</keyword>
<dbReference type="SUPFAM" id="SSF54427">
    <property type="entry name" value="NTF2-like"/>
    <property type="match status" value="1"/>
</dbReference>
<dbReference type="InterPro" id="IPR032710">
    <property type="entry name" value="NTF2-like_dom_sf"/>
</dbReference>
<evidence type="ECO:0000313" key="3">
    <source>
        <dbReference type="Proteomes" id="UP001299876"/>
    </source>
</evidence>
<name>A0ABT0EXT4_9PSED</name>
<gene>
    <name evidence="2" type="ORF">L9059_10295</name>
</gene>
<comment type="caution">
    <text evidence="2">The sequence shown here is derived from an EMBL/GenBank/DDBJ whole genome shotgun (WGS) entry which is preliminary data.</text>
</comment>
<dbReference type="InterPro" id="IPR027843">
    <property type="entry name" value="DUF4440"/>
</dbReference>